<organism evidence="1 2">
    <name type="scientific">Paenibacillus chartarius</name>
    <dbReference type="NCBI Taxonomy" id="747481"/>
    <lineage>
        <taxon>Bacteria</taxon>
        <taxon>Bacillati</taxon>
        <taxon>Bacillota</taxon>
        <taxon>Bacilli</taxon>
        <taxon>Bacillales</taxon>
        <taxon>Paenibacillaceae</taxon>
        <taxon>Paenibacillus</taxon>
    </lineage>
</organism>
<protein>
    <recommendedName>
        <fullName evidence="3">Polysaccharide pyruvyl transferase domain-containing protein</fullName>
    </recommendedName>
</protein>
<accession>A0ABV6DKR7</accession>
<dbReference type="EMBL" id="JBHLWN010000048">
    <property type="protein sequence ID" value="MFC0213245.1"/>
    <property type="molecule type" value="Genomic_DNA"/>
</dbReference>
<evidence type="ECO:0008006" key="3">
    <source>
        <dbReference type="Google" id="ProtNLM"/>
    </source>
</evidence>
<keyword evidence="2" id="KW-1185">Reference proteome</keyword>
<evidence type="ECO:0000313" key="1">
    <source>
        <dbReference type="EMBL" id="MFC0213245.1"/>
    </source>
</evidence>
<evidence type="ECO:0000313" key="2">
    <source>
        <dbReference type="Proteomes" id="UP001589776"/>
    </source>
</evidence>
<reference evidence="1 2" key="1">
    <citation type="submission" date="2024-09" db="EMBL/GenBank/DDBJ databases">
        <authorList>
            <person name="Sun Q."/>
            <person name="Mori K."/>
        </authorList>
    </citation>
    <scope>NUCLEOTIDE SEQUENCE [LARGE SCALE GENOMIC DNA]</scope>
    <source>
        <strain evidence="1 2">CCM 7759</strain>
    </source>
</reference>
<proteinExistence type="predicted"/>
<sequence>MRHEILLFSDEESNRILNNGNSKVLLLGGYLGYSNFGDILQLKGAIKFHKEKTGLEPIIICELECIYDESYVEKIKRWFGVNGIVFISKNNYEEASLPGLTEVIESDNINNLHLYGGGILNQNWGQLYLDIVSGLFGYFDIKSYVISGQQLDNKFIDKLVDHFHIYQPTIVGTRDQNSLELLKSKINSVDLQYSFDDTTEVFLDIASYHNNSSDEKPNTIFLHMNTSSYTVGSEFKAAKQTLLDNIGRVIEKYPTHTIKVLHAYEDQRFSVKDTLESIAEMEDDFPFHEYVVVDIAKLALEYNENSNPSKQAFNTIRGVLGLSSSYHTTLFLNFLRIPCYLVSLNPYYVQKKAGLGNPLSLDEFIIQPTITDYSKAIEERKAWINKISVLFYKSETQDKVMIGRNNKSKTTFSYKDDYINKEILLNNRWQKEQTDLWWVSAEKNKHDLEWQKQQTHYWWEIAQKSLADFQWQKEQTDHWWQIAQKSLVDLQWQKEQTDHWWQIAQKSLADLQWQQEQTDYWWNIAEEHKKDIAWQREQTDHWWTIAQSNSMDRDWQKEQTDYWWSKYQEAARDLEWQTEQTSIWWKKYQESINTPLLKKVFEKIWTKRKENKK</sequence>
<dbReference type="Proteomes" id="UP001589776">
    <property type="component" value="Unassembled WGS sequence"/>
</dbReference>
<name>A0ABV6DKR7_9BACL</name>
<comment type="caution">
    <text evidence="1">The sequence shown here is derived from an EMBL/GenBank/DDBJ whole genome shotgun (WGS) entry which is preliminary data.</text>
</comment>
<dbReference type="RefSeq" id="WP_377470532.1">
    <property type="nucleotide sequence ID" value="NZ_JBHLWN010000048.1"/>
</dbReference>
<gene>
    <name evidence="1" type="ORF">ACFFK0_12425</name>
</gene>